<dbReference type="SUPFAM" id="SSF47413">
    <property type="entry name" value="lambda repressor-like DNA-binding domains"/>
    <property type="match status" value="1"/>
</dbReference>
<evidence type="ECO:0000313" key="5">
    <source>
        <dbReference type="EMBL" id="OUJ74451.1"/>
    </source>
</evidence>
<dbReference type="OrthoDB" id="891936at2"/>
<dbReference type="PROSITE" id="PS50932">
    <property type="entry name" value="HTH_LACI_2"/>
    <property type="match status" value="1"/>
</dbReference>
<dbReference type="Gene3D" id="1.10.260.40">
    <property type="entry name" value="lambda repressor-like DNA-binding domains"/>
    <property type="match status" value="1"/>
</dbReference>
<dbReference type="InterPro" id="IPR010982">
    <property type="entry name" value="Lambda_DNA-bd_dom_sf"/>
</dbReference>
<dbReference type="RefSeq" id="WP_086593247.1">
    <property type="nucleotide sequence ID" value="NZ_MTSE01000003.1"/>
</dbReference>
<evidence type="ECO:0000256" key="3">
    <source>
        <dbReference type="ARBA" id="ARBA00023163"/>
    </source>
</evidence>
<protein>
    <recommendedName>
        <fullName evidence="4">HTH lacI-type domain-containing protein</fullName>
    </recommendedName>
</protein>
<comment type="caution">
    <text evidence="5">The sequence shown here is derived from an EMBL/GenBank/DDBJ whole genome shotgun (WGS) entry which is preliminary data.</text>
</comment>
<dbReference type="GO" id="GO:0003700">
    <property type="term" value="F:DNA-binding transcription factor activity"/>
    <property type="evidence" value="ECO:0007669"/>
    <property type="project" value="TreeGrafter"/>
</dbReference>
<evidence type="ECO:0000259" key="4">
    <source>
        <dbReference type="PROSITE" id="PS50932"/>
    </source>
</evidence>
<dbReference type="SMART" id="SM00354">
    <property type="entry name" value="HTH_LACI"/>
    <property type="match status" value="1"/>
</dbReference>
<dbReference type="InterPro" id="IPR028082">
    <property type="entry name" value="Peripla_BP_I"/>
</dbReference>
<dbReference type="GO" id="GO:0000976">
    <property type="term" value="F:transcription cis-regulatory region binding"/>
    <property type="evidence" value="ECO:0007669"/>
    <property type="project" value="TreeGrafter"/>
</dbReference>
<keyword evidence="2" id="KW-0238">DNA-binding</keyword>
<evidence type="ECO:0000256" key="1">
    <source>
        <dbReference type="ARBA" id="ARBA00023015"/>
    </source>
</evidence>
<organism evidence="5 6">
    <name type="scientific">Hymenobacter crusticola</name>
    <dbReference type="NCBI Taxonomy" id="1770526"/>
    <lineage>
        <taxon>Bacteria</taxon>
        <taxon>Pseudomonadati</taxon>
        <taxon>Bacteroidota</taxon>
        <taxon>Cytophagia</taxon>
        <taxon>Cytophagales</taxon>
        <taxon>Hymenobacteraceae</taxon>
        <taxon>Hymenobacter</taxon>
    </lineage>
</organism>
<dbReference type="Pfam" id="PF13377">
    <property type="entry name" value="Peripla_BP_3"/>
    <property type="match status" value="1"/>
</dbReference>
<dbReference type="PANTHER" id="PTHR30146:SF109">
    <property type="entry name" value="HTH-TYPE TRANSCRIPTIONAL REGULATOR GALS"/>
    <property type="match status" value="1"/>
</dbReference>
<dbReference type="InterPro" id="IPR000843">
    <property type="entry name" value="HTH_LacI"/>
</dbReference>
<dbReference type="Gene3D" id="3.40.50.2300">
    <property type="match status" value="2"/>
</dbReference>
<proteinExistence type="predicted"/>
<dbReference type="Proteomes" id="UP000194873">
    <property type="component" value="Unassembled WGS sequence"/>
</dbReference>
<dbReference type="InterPro" id="IPR046335">
    <property type="entry name" value="LacI/GalR-like_sensor"/>
</dbReference>
<reference evidence="5 6" key="1">
    <citation type="submission" date="2017-01" db="EMBL/GenBank/DDBJ databases">
        <title>A new Hymenobacter.</title>
        <authorList>
            <person name="Liang Y."/>
            <person name="Feng F."/>
        </authorList>
    </citation>
    <scope>NUCLEOTIDE SEQUENCE [LARGE SCALE GENOMIC DNA]</scope>
    <source>
        <strain evidence="5">MIMBbqt21</strain>
    </source>
</reference>
<dbReference type="Pfam" id="PF00356">
    <property type="entry name" value="LacI"/>
    <property type="match status" value="1"/>
</dbReference>
<dbReference type="CDD" id="cd06267">
    <property type="entry name" value="PBP1_LacI_sugar_binding-like"/>
    <property type="match status" value="1"/>
</dbReference>
<dbReference type="SUPFAM" id="SSF53822">
    <property type="entry name" value="Periplasmic binding protein-like I"/>
    <property type="match status" value="1"/>
</dbReference>
<dbReference type="PANTHER" id="PTHR30146">
    <property type="entry name" value="LACI-RELATED TRANSCRIPTIONAL REPRESSOR"/>
    <property type="match status" value="1"/>
</dbReference>
<evidence type="ECO:0000313" key="6">
    <source>
        <dbReference type="Proteomes" id="UP000194873"/>
    </source>
</evidence>
<sequence length="344" mass="38395">MAKKASITDIAKQLGLSVSTISRALNGHDDISEATKARVWELAKELNYQPNHLAAALRKGRSNMLGLIVPHINGYFFPSVMDGIEAVASKAGFNVMMCQSNEDVRREKKNIEALLNAQVEGILVSMSRTTHEFEHFEKVQQQGIPLVFFDRMPELAHVNAVILDDYQGAYQAVKHLVEQGCTRIAHFAGPQHMNTTRNRHLGYLDALRAHGLPANEELVFWLPNSSHASGEAGMKELLKLSERPDAIFSSYDFPAAGAMRVLNEHNIRVPEDIAVAGFSNEPFTTLTQPSLTSVDQRGEQMGESAVQLFLQMRKRTENFPAQRIVLKPKLLIRDSSLQLEVKKK</sequence>
<dbReference type="CDD" id="cd01392">
    <property type="entry name" value="HTH_LacI"/>
    <property type="match status" value="1"/>
</dbReference>
<feature type="domain" description="HTH lacI-type" evidence="4">
    <location>
        <begin position="5"/>
        <end position="59"/>
    </location>
</feature>
<accession>A0A243WFB5</accession>
<dbReference type="AlphaFoldDB" id="A0A243WFB5"/>
<dbReference type="EMBL" id="MTSE01000003">
    <property type="protein sequence ID" value="OUJ74451.1"/>
    <property type="molecule type" value="Genomic_DNA"/>
</dbReference>
<keyword evidence="1" id="KW-0805">Transcription regulation</keyword>
<name>A0A243WFB5_9BACT</name>
<gene>
    <name evidence="5" type="ORF">BXP70_06595</name>
</gene>
<keyword evidence="3" id="KW-0804">Transcription</keyword>
<keyword evidence="6" id="KW-1185">Reference proteome</keyword>
<evidence type="ECO:0000256" key="2">
    <source>
        <dbReference type="ARBA" id="ARBA00023125"/>
    </source>
</evidence>